<feature type="region of interest" description="Disordered" evidence="1">
    <location>
        <begin position="93"/>
        <end position="120"/>
    </location>
</feature>
<dbReference type="EMBL" id="JBHLUN010000005">
    <property type="protein sequence ID" value="MFC0407724.1"/>
    <property type="molecule type" value="Genomic_DNA"/>
</dbReference>
<dbReference type="Gene3D" id="3.40.630.10">
    <property type="entry name" value="Zn peptidases"/>
    <property type="match status" value="1"/>
</dbReference>
<dbReference type="RefSeq" id="WP_377043450.1">
    <property type="nucleotide sequence ID" value="NZ_JBHLUN010000005.1"/>
</dbReference>
<evidence type="ECO:0000256" key="1">
    <source>
        <dbReference type="SAM" id="MobiDB-lite"/>
    </source>
</evidence>
<protein>
    <submittedName>
        <fullName evidence="2">Uncharacterized protein</fullName>
    </submittedName>
</protein>
<gene>
    <name evidence="2" type="ORF">ACFFGY_05650</name>
</gene>
<proteinExistence type="predicted"/>
<comment type="caution">
    <text evidence="2">The sequence shown here is derived from an EMBL/GenBank/DDBJ whole genome shotgun (WGS) entry which is preliminary data.</text>
</comment>
<organism evidence="2 3">
    <name type="scientific">Roseomonas elaeocarpi</name>
    <dbReference type="NCBI Taxonomy" id="907779"/>
    <lineage>
        <taxon>Bacteria</taxon>
        <taxon>Pseudomonadati</taxon>
        <taxon>Pseudomonadota</taxon>
        <taxon>Alphaproteobacteria</taxon>
        <taxon>Acetobacterales</taxon>
        <taxon>Roseomonadaceae</taxon>
        <taxon>Roseomonas</taxon>
    </lineage>
</organism>
<reference evidence="2 3" key="1">
    <citation type="submission" date="2024-09" db="EMBL/GenBank/DDBJ databases">
        <authorList>
            <person name="Sun Q."/>
            <person name="Mori K."/>
        </authorList>
    </citation>
    <scope>NUCLEOTIDE SEQUENCE [LARGE SCALE GENOMIC DNA]</scope>
    <source>
        <strain evidence="2 3">TBRC 5777</strain>
    </source>
</reference>
<evidence type="ECO:0000313" key="2">
    <source>
        <dbReference type="EMBL" id="MFC0407724.1"/>
    </source>
</evidence>
<evidence type="ECO:0000313" key="3">
    <source>
        <dbReference type="Proteomes" id="UP001589865"/>
    </source>
</evidence>
<dbReference type="Proteomes" id="UP001589865">
    <property type="component" value="Unassembled WGS sequence"/>
</dbReference>
<keyword evidence="3" id="KW-1185">Reference proteome</keyword>
<accession>A0ABV6JPS8</accession>
<name>A0ABV6JPS8_9PROT</name>
<sequence>MTPDRNAAVRKAVRECAPHALAHGDAVWAVPEEACNEIRSATFAIGTPAHSWQMVGQGRSALAHKGMVQAARVTAATGAAPIARPVLPGDARDEFAASPASMPDLCPMPEEALPPLPASA</sequence>